<reference evidence="2" key="1">
    <citation type="submission" date="2022-03" db="EMBL/GenBank/DDBJ databases">
        <authorList>
            <person name="Sayadi A."/>
        </authorList>
    </citation>
    <scope>NUCLEOTIDE SEQUENCE</scope>
</reference>
<evidence type="ECO:0000313" key="2">
    <source>
        <dbReference type="EMBL" id="CAH2004808.1"/>
    </source>
</evidence>
<dbReference type="GO" id="GO:0005102">
    <property type="term" value="F:signaling receptor binding"/>
    <property type="evidence" value="ECO:0007669"/>
    <property type="project" value="InterPro"/>
</dbReference>
<gene>
    <name evidence="2" type="ORF">ACAOBT_LOCUS28193</name>
</gene>
<dbReference type="EMBL" id="CAKOFQ010007608">
    <property type="protein sequence ID" value="CAH2004808.1"/>
    <property type="molecule type" value="Genomic_DNA"/>
</dbReference>
<dbReference type="OrthoDB" id="6088188at2759"/>
<evidence type="ECO:0000259" key="1">
    <source>
        <dbReference type="SMART" id="SM01257"/>
    </source>
</evidence>
<organism evidence="2 3">
    <name type="scientific">Acanthoscelides obtectus</name>
    <name type="common">Bean weevil</name>
    <name type="synonym">Bruchus obtectus</name>
    <dbReference type="NCBI Taxonomy" id="200917"/>
    <lineage>
        <taxon>Eukaryota</taxon>
        <taxon>Metazoa</taxon>
        <taxon>Ecdysozoa</taxon>
        <taxon>Arthropoda</taxon>
        <taxon>Hexapoda</taxon>
        <taxon>Insecta</taxon>
        <taxon>Pterygota</taxon>
        <taxon>Neoptera</taxon>
        <taxon>Endopterygota</taxon>
        <taxon>Coleoptera</taxon>
        <taxon>Polyphaga</taxon>
        <taxon>Cucujiformia</taxon>
        <taxon>Chrysomeloidea</taxon>
        <taxon>Chrysomelidae</taxon>
        <taxon>Bruchinae</taxon>
        <taxon>Bruchini</taxon>
        <taxon>Acanthoscelides</taxon>
    </lineage>
</organism>
<name>A0A9P0PZF8_ACAOB</name>
<dbReference type="Pfam" id="PF14722">
    <property type="entry name" value="KRAP_IP3R_bind"/>
    <property type="match status" value="1"/>
</dbReference>
<protein>
    <recommendedName>
        <fullName evidence="1">ITPR-interacting domain-containing protein</fullName>
    </recommendedName>
</protein>
<comment type="caution">
    <text evidence="2">The sequence shown here is derived from an EMBL/GenBank/DDBJ whole genome shotgun (WGS) entry which is preliminary data.</text>
</comment>
<sequence>MRMSNSPAVVQQWIDMLPTSNNSSTPLRQPFEIYSPNSKSAERFLAREASQERFLARGASFQSDDGSHCSSLESLLESRKPDPETVLLELGFGPKRDFKHPSRIPDRFLQPSKILPEIDFNKFLEEHGVKPLDQRPYFFSPKKAVVKPNSF</sequence>
<proteinExistence type="predicted"/>
<dbReference type="AlphaFoldDB" id="A0A9P0PZF8"/>
<dbReference type="PANTHER" id="PTHR17469">
    <property type="entry name" value="SPERM SPECIFIC ANTIGEN 2-RELATED"/>
    <property type="match status" value="1"/>
</dbReference>
<dbReference type="PANTHER" id="PTHR17469:SF15">
    <property type="entry name" value="ITPR-INTERACTING DOMAIN-CONTAINING PROTEIN"/>
    <property type="match status" value="1"/>
</dbReference>
<dbReference type="InterPro" id="IPR043444">
    <property type="entry name" value="TESPA1-like"/>
</dbReference>
<dbReference type="Proteomes" id="UP001152888">
    <property type="component" value="Unassembled WGS sequence"/>
</dbReference>
<keyword evidence="3" id="KW-1185">Reference proteome</keyword>
<feature type="domain" description="ITPR-interacting" evidence="1">
    <location>
        <begin position="53"/>
        <end position="149"/>
    </location>
</feature>
<dbReference type="SMART" id="SM01257">
    <property type="entry name" value="KRAP_IP3R_bind"/>
    <property type="match status" value="1"/>
</dbReference>
<accession>A0A9P0PZF8</accession>
<evidence type="ECO:0000313" key="3">
    <source>
        <dbReference type="Proteomes" id="UP001152888"/>
    </source>
</evidence>
<dbReference type="InterPro" id="IPR029325">
    <property type="entry name" value="ITPR-bd"/>
</dbReference>